<dbReference type="PROSITE" id="PS00383">
    <property type="entry name" value="TYR_PHOSPHATASE_1"/>
    <property type="match status" value="1"/>
</dbReference>
<dbReference type="OrthoDB" id="449382at2759"/>
<keyword evidence="3" id="KW-1185">Reference proteome</keyword>
<dbReference type="Gene3D" id="3.90.190.10">
    <property type="entry name" value="Protein tyrosine phosphatase superfamily"/>
    <property type="match status" value="1"/>
</dbReference>
<evidence type="ECO:0000313" key="3">
    <source>
        <dbReference type="Proteomes" id="UP000800035"/>
    </source>
</evidence>
<sequence>MILTENPPLPSPPFFTVPNLNNFRDAALHNGGLKTLEGKRVRPGVLFRSAEVSKLDREGLEAVKKIGVGHVFDLRSKPEVEKGWKGITNEGDSTKDVRAGWEEVMKSVGVERVWVPVFTEKDYSPERLAERYMKYMNESEEGFLQAYHDILLNAGPAFRPIFQYLAALPPPSSTSFPSSITATTTTPIGALIHCTAGKDRTGIFFAILLSYLRVPAPLIAAEYHLTEQGLSHIRDEIVARLMQSPGFKKYTLSQQEAGGQQQQLEGKDFAGEALRKGRMAAERMMSAREATMRGVLELVGREWGGAEGYLRGVVGLGDGELEGLRGALLVE</sequence>
<evidence type="ECO:0000313" key="2">
    <source>
        <dbReference type="EMBL" id="KAF1953433.1"/>
    </source>
</evidence>
<dbReference type="PANTHER" id="PTHR31126:SF1">
    <property type="entry name" value="TYROSINE SPECIFIC PROTEIN PHOSPHATASES DOMAIN-CONTAINING PROTEIN"/>
    <property type="match status" value="1"/>
</dbReference>
<dbReference type="AlphaFoldDB" id="A0A6A5TKL4"/>
<dbReference type="EMBL" id="ML977004">
    <property type="protein sequence ID" value="KAF1953433.1"/>
    <property type="molecule type" value="Genomic_DNA"/>
</dbReference>
<reference evidence="2" key="1">
    <citation type="journal article" date="2020" name="Stud. Mycol.">
        <title>101 Dothideomycetes genomes: a test case for predicting lifestyles and emergence of pathogens.</title>
        <authorList>
            <person name="Haridas S."/>
            <person name="Albert R."/>
            <person name="Binder M."/>
            <person name="Bloem J."/>
            <person name="Labutti K."/>
            <person name="Salamov A."/>
            <person name="Andreopoulos B."/>
            <person name="Baker S."/>
            <person name="Barry K."/>
            <person name="Bills G."/>
            <person name="Bluhm B."/>
            <person name="Cannon C."/>
            <person name="Castanera R."/>
            <person name="Culley D."/>
            <person name="Daum C."/>
            <person name="Ezra D."/>
            <person name="Gonzalez J."/>
            <person name="Henrissat B."/>
            <person name="Kuo A."/>
            <person name="Liang C."/>
            <person name="Lipzen A."/>
            <person name="Lutzoni F."/>
            <person name="Magnuson J."/>
            <person name="Mondo S."/>
            <person name="Nolan M."/>
            <person name="Ohm R."/>
            <person name="Pangilinan J."/>
            <person name="Park H.-J."/>
            <person name="Ramirez L."/>
            <person name="Alfaro M."/>
            <person name="Sun H."/>
            <person name="Tritt A."/>
            <person name="Yoshinaga Y."/>
            <person name="Zwiers L.-H."/>
            <person name="Turgeon B."/>
            <person name="Goodwin S."/>
            <person name="Spatafora J."/>
            <person name="Crous P."/>
            <person name="Grigoriev I."/>
        </authorList>
    </citation>
    <scope>NUCLEOTIDE SEQUENCE</scope>
    <source>
        <strain evidence="2">CBS 675.92</strain>
    </source>
</reference>
<dbReference type="Pfam" id="PF13350">
    <property type="entry name" value="Y_phosphatase3"/>
    <property type="match status" value="1"/>
</dbReference>
<dbReference type="GO" id="GO:0004721">
    <property type="term" value="F:phosphoprotein phosphatase activity"/>
    <property type="evidence" value="ECO:0007669"/>
    <property type="project" value="InterPro"/>
</dbReference>
<dbReference type="Proteomes" id="UP000800035">
    <property type="component" value="Unassembled WGS sequence"/>
</dbReference>
<dbReference type="InterPro" id="IPR026893">
    <property type="entry name" value="Tyr/Ser_Pase_IphP-type"/>
</dbReference>
<dbReference type="PANTHER" id="PTHR31126">
    <property type="entry name" value="TYROSINE-PROTEIN PHOSPHATASE"/>
    <property type="match status" value="1"/>
</dbReference>
<gene>
    <name evidence="2" type="ORF">CC80DRAFT_477996</name>
</gene>
<accession>A0A6A5TKL4</accession>
<name>A0A6A5TKL4_9PLEO</name>
<dbReference type="SUPFAM" id="SSF52799">
    <property type="entry name" value="(Phosphotyrosine protein) phosphatases II"/>
    <property type="match status" value="1"/>
</dbReference>
<dbReference type="InterPro" id="IPR000387">
    <property type="entry name" value="Tyr_Pase_dom"/>
</dbReference>
<proteinExistence type="predicted"/>
<dbReference type="InterPro" id="IPR016130">
    <property type="entry name" value="Tyr_Pase_AS"/>
</dbReference>
<protein>
    <recommendedName>
        <fullName evidence="1">Tyrosine specific protein phosphatases domain-containing protein</fullName>
    </recommendedName>
</protein>
<organism evidence="2 3">
    <name type="scientific">Byssothecium circinans</name>
    <dbReference type="NCBI Taxonomy" id="147558"/>
    <lineage>
        <taxon>Eukaryota</taxon>
        <taxon>Fungi</taxon>
        <taxon>Dikarya</taxon>
        <taxon>Ascomycota</taxon>
        <taxon>Pezizomycotina</taxon>
        <taxon>Dothideomycetes</taxon>
        <taxon>Pleosporomycetidae</taxon>
        <taxon>Pleosporales</taxon>
        <taxon>Massarineae</taxon>
        <taxon>Massarinaceae</taxon>
        <taxon>Byssothecium</taxon>
    </lineage>
</organism>
<feature type="domain" description="Tyrosine specific protein phosphatases" evidence="1">
    <location>
        <begin position="174"/>
        <end position="209"/>
    </location>
</feature>
<dbReference type="InterPro" id="IPR029021">
    <property type="entry name" value="Prot-tyrosine_phosphatase-like"/>
</dbReference>
<evidence type="ECO:0000259" key="1">
    <source>
        <dbReference type="PROSITE" id="PS50056"/>
    </source>
</evidence>
<dbReference type="PROSITE" id="PS50056">
    <property type="entry name" value="TYR_PHOSPHATASE_2"/>
    <property type="match status" value="1"/>
</dbReference>